<name>Q98QE4_MYCPU</name>
<dbReference type="PIR" id="F90564">
    <property type="entry name" value="F90564"/>
</dbReference>
<dbReference type="BioCyc" id="MPUL272635:G1GT6-427-MONOMER"/>
<evidence type="ECO:0000313" key="3">
    <source>
        <dbReference type="Proteomes" id="UP000000528"/>
    </source>
</evidence>
<reference evidence="2 3" key="1">
    <citation type="journal article" date="2001" name="Nucleic Acids Res.">
        <title>The complete genome sequence of the murine respiratory pathogen Mycoplasma pulmonis.</title>
        <authorList>
            <person name="Chambaud I."/>
            <person name="Heilig R."/>
            <person name="Ferris S."/>
            <person name="Barbe V."/>
            <person name="Samson D."/>
            <person name="Galisson F."/>
            <person name="Moszer I."/>
            <person name="Dybvig K."/>
            <person name="Wroblewski H."/>
            <person name="Viari A."/>
            <person name="Rocha E.P.C."/>
            <person name="Blanchard A."/>
        </authorList>
    </citation>
    <scope>NUCLEOTIDE SEQUENCE [LARGE SCALE GENOMIC DNA]</scope>
    <source>
        <strain evidence="2 3">UAB CTIP</strain>
    </source>
</reference>
<feature type="chain" id="PRO_5004322454" evidence="1">
    <location>
        <begin position="21"/>
        <end position="572"/>
    </location>
</feature>
<sequence length="572" mass="65545">MRFKKAFITMAISSALIAIAGVFSTAVYLKSKNNYRPTIMNYEAYISPEGRNKINESGYKYQEFGELNEFSRAFDSAKAVAGFGSDFQIARLIKNKKLSKIDYEVILNQRNLLKEQDFEVVKNSKNEEIRRVKKEKVLSFFRPETVEHMQGYDQYLVDENNKRIDLDQDGKADEMWEFMIPYYIQDNVVAYSVGDYQKSDGTKASLRASSKNLSDQEKEKGLRFDDQSWKGILNTLKNKGYSKFGWTESARDNLLIGSSLEKNGYSGEPTEKNYSKQIDGFLKIVEQGTGSSIKDSKTNALTTSGLALLESLIDPNLLNEVGIIYNGDAIDGLFSSDNFANVEDGQSIRFIRPKKNITLMEGFILSSANSKEENKKILQVIYDAVYKGADYSVDELVEHSASFKKVTKDKNNPQAQEQYGLVLDYSALPILRNFDYINYSPTWKSDFEYFKRYYFNDNTSDEYYTIDEESKVSDEPESIILNENGELWSTQEIKTNIADIKNLNISTQEEHATKLLLNLYITQQKKQSVYGTFVDENTAPEDIYEVVYERIKPIDDKLRTEIISEYNSKTKG</sequence>
<gene>
    <name evidence="2" type="ordered locus">MYPU_4220</name>
</gene>
<proteinExistence type="predicted"/>
<dbReference type="eggNOG" id="ENOG5030HWB">
    <property type="taxonomic scope" value="Bacteria"/>
</dbReference>
<protein>
    <submittedName>
        <fullName evidence="2">Uncharacterized protein</fullName>
    </submittedName>
</protein>
<dbReference type="HOGENOM" id="CLU_031703_0_0_14"/>
<evidence type="ECO:0000256" key="1">
    <source>
        <dbReference type="SAM" id="SignalP"/>
    </source>
</evidence>
<accession>Q98QE4</accession>
<keyword evidence="3" id="KW-1185">Reference proteome</keyword>
<dbReference type="KEGG" id="mpu:MYPU_4220"/>
<dbReference type="STRING" id="272635.gene:17577022"/>
<feature type="signal peptide" evidence="1">
    <location>
        <begin position="1"/>
        <end position="20"/>
    </location>
</feature>
<dbReference type="Proteomes" id="UP000000528">
    <property type="component" value="Chromosome"/>
</dbReference>
<organism evidence="3">
    <name type="scientific">Mycoplasmopsis pulmonis (strain UAB CTIP)</name>
    <name type="common">Mycoplasma pulmonis</name>
    <dbReference type="NCBI Taxonomy" id="272635"/>
    <lineage>
        <taxon>Bacteria</taxon>
        <taxon>Bacillati</taxon>
        <taxon>Mycoplasmatota</taxon>
        <taxon>Mycoplasmoidales</taxon>
        <taxon>Metamycoplasmataceae</taxon>
        <taxon>Mycoplasmopsis</taxon>
    </lineage>
</organism>
<dbReference type="AlphaFoldDB" id="Q98QE4"/>
<dbReference type="RefSeq" id="WP_010925223.1">
    <property type="nucleotide sequence ID" value="NC_002771.1"/>
</dbReference>
<evidence type="ECO:0000313" key="2">
    <source>
        <dbReference type="EMBL" id="CAC13595.1"/>
    </source>
</evidence>
<dbReference type="EMBL" id="AL445564">
    <property type="protein sequence ID" value="CAC13595.1"/>
    <property type="molecule type" value="Genomic_DNA"/>
</dbReference>
<keyword evidence="1" id="KW-0732">Signal</keyword>